<proteinExistence type="predicted"/>
<sequence length="56" mass="6539">MRSLIRLLDHVDCERWLADNRSQITGLISIIGFSGISAEDRYQLQKYLKEALYIPK</sequence>
<protein>
    <submittedName>
        <fullName evidence="1">Uncharacterized protein</fullName>
    </submittedName>
</protein>
<accession>A0A8S2G9U8</accession>
<dbReference type="EMBL" id="CAJNOK010060411">
    <property type="protein sequence ID" value="CAF1635500.1"/>
    <property type="molecule type" value="Genomic_DNA"/>
</dbReference>
<dbReference type="AlphaFoldDB" id="A0A8S2G9U8"/>
<organism evidence="1 3">
    <name type="scientific">Didymodactylos carnosus</name>
    <dbReference type="NCBI Taxonomy" id="1234261"/>
    <lineage>
        <taxon>Eukaryota</taxon>
        <taxon>Metazoa</taxon>
        <taxon>Spiralia</taxon>
        <taxon>Gnathifera</taxon>
        <taxon>Rotifera</taxon>
        <taxon>Eurotatoria</taxon>
        <taxon>Bdelloidea</taxon>
        <taxon>Philodinida</taxon>
        <taxon>Philodinidae</taxon>
        <taxon>Didymodactylos</taxon>
    </lineage>
</organism>
<dbReference type="Proteomes" id="UP000682733">
    <property type="component" value="Unassembled WGS sequence"/>
</dbReference>
<dbReference type="EMBL" id="CAJOBA010086569">
    <property type="protein sequence ID" value="CAF4466077.1"/>
    <property type="molecule type" value="Genomic_DNA"/>
</dbReference>
<gene>
    <name evidence="1" type="ORF">OVA965_LOCUS43973</name>
    <name evidence="2" type="ORF">TMI583_LOCUS46473</name>
</gene>
<feature type="non-terminal residue" evidence="1">
    <location>
        <position position="1"/>
    </location>
</feature>
<reference evidence="1" key="1">
    <citation type="submission" date="2021-02" db="EMBL/GenBank/DDBJ databases">
        <authorList>
            <person name="Nowell W R."/>
        </authorList>
    </citation>
    <scope>NUCLEOTIDE SEQUENCE</scope>
</reference>
<dbReference type="Proteomes" id="UP000677228">
    <property type="component" value="Unassembled WGS sequence"/>
</dbReference>
<evidence type="ECO:0000313" key="2">
    <source>
        <dbReference type="EMBL" id="CAF4466077.1"/>
    </source>
</evidence>
<evidence type="ECO:0000313" key="1">
    <source>
        <dbReference type="EMBL" id="CAF1635500.1"/>
    </source>
</evidence>
<comment type="caution">
    <text evidence="1">The sequence shown here is derived from an EMBL/GenBank/DDBJ whole genome shotgun (WGS) entry which is preliminary data.</text>
</comment>
<name>A0A8S2G9U8_9BILA</name>
<evidence type="ECO:0000313" key="3">
    <source>
        <dbReference type="Proteomes" id="UP000677228"/>
    </source>
</evidence>